<dbReference type="CDD" id="cd11717">
    <property type="entry name" value="THUMP_THUMPD1_like"/>
    <property type="match status" value="1"/>
</dbReference>
<dbReference type="InterPro" id="IPR004114">
    <property type="entry name" value="THUMP_dom"/>
</dbReference>
<evidence type="ECO:0000313" key="4">
    <source>
        <dbReference type="Proteomes" id="UP000789508"/>
    </source>
</evidence>
<dbReference type="SMART" id="SM00981">
    <property type="entry name" value="THUMP"/>
    <property type="match status" value="1"/>
</dbReference>
<dbReference type="PROSITE" id="PS51165">
    <property type="entry name" value="THUMP"/>
    <property type="match status" value="1"/>
</dbReference>
<sequence>MKAQVPVLCQVSKKSKKSIHVYPTKAQSPPIAFASLTLPGNLNISWDPDFKTPAASVNASGILRISFWKVDPKISVETTSKIFDIQRFDMAELRKRKPIHKDFSSRKKQKGFYKRFSSNTAPVGLKPGISGIFVSCPKDKEPLCIQECYNLFNEYAEKLYDIEDSIARELAQIKKKHGDYLFSSIQTGSDCIVFIKTKPPVEPANFVHQTLSDIYDNKLKKSRFIQRLTPITKTCYANMPAIIELAKEVIGPHFHSQDEITEEEKKNIRYSIVPRIRNNHKIDRTQLIGTLAEIVGKQHTVNLDNPELAVIVEVFKSICGISVVRDYIKFKKFNLELISNNGDNLNTECIQTKMSSTVEGSSTNNYDKVYDGDRMDAMNDFAEQFSSLDLNQSTNYSK</sequence>
<dbReference type="GO" id="GO:0003723">
    <property type="term" value="F:RNA binding"/>
    <property type="evidence" value="ECO:0007669"/>
    <property type="project" value="UniProtKB-UniRule"/>
</dbReference>
<dbReference type="InterPro" id="IPR040183">
    <property type="entry name" value="THUMPD1-like"/>
</dbReference>
<keyword evidence="1" id="KW-0694">RNA-binding</keyword>
<dbReference type="Pfam" id="PF02926">
    <property type="entry name" value="THUMP"/>
    <property type="match status" value="1"/>
</dbReference>
<keyword evidence="4" id="KW-1185">Reference proteome</keyword>
<dbReference type="GO" id="GO:0006400">
    <property type="term" value="P:tRNA modification"/>
    <property type="evidence" value="ECO:0007669"/>
    <property type="project" value="InterPro"/>
</dbReference>
<dbReference type="Proteomes" id="UP000789508">
    <property type="component" value="Unassembled WGS sequence"/>
</dbReference>
<proteinExistence type="predicted"/>
<dbReference type="SUPFAM" id="SSF143437">
    <property type="entry name" value="THUMP domain-like"/>
    <property type="match status" value="1"/>
</dbReference>
<dbReference type="FunFam" id="3.30.2300.10:FF:000001">
    <property type="entry name" value="THUMP domain-containing protein 1"/>
    <property type="match status" value="1"/>
</dbReference>
<feature type="domain" description="THUMP" evidence="2">
    <location>
        <begin position="213"/>
        <end position="325"/>
    </location>
</feature>
<name>A0A9N9EXW3_9GLOM</name>
<organism evidence="3 4">
    <name type="scientific">Ambispora leptoticha</name>
    <dbReference type="NCBI Taxonomy" id="144679"/>
    <lineage>
        <taxon>Eukaryota</taxon>
        <taxon>Fungi</taxon>
        <taxon>Fungi incertae sedis</taxon>
        <taxon>Mucoromycota</taxon>
        <taxon>Glomeromycotina</taxon>
        <taxon>Glomeromycetes</taxon>
        <taxon>Archaeosporales</taxon>
        <taxon>Ambisporaceae</taxon>
        <taxon>Ambispora</taxon>
    </lineage>
</organism>
<dbReference type="PANTHER" id="PTHR13452:SF10">
    <property type="entry name" value="THUMP DOMAIN-CONTAINING PROTEIN 1"/>
    <property type="match status" value="1"/>
</dbReference>
<dbReference type="PANTHER" id="PTHR13452">
    <property type="entry name" value="THUMP DOMAIN CONTAINING PROTEIN 1-RELATED"/>
    <property type="match status" value="1"/>
</dbReference>
<dbReference type="EMBL" id="CAJVPS010000611">
    <property type="protein sequence ID" value="CAG8498124.1"/>
    <property type="molecule type" value="Genomic_DNA"/>
</dbReference>
<accession>A0A9N9EXW3</accession>
<dbReference type="OrthoDB" id="367221at2759"/>
<reference evidence="3" key="1">
    <citation type="submission" date="2021-06" db="EMBL/GenBank/DDBJ databases">
        <authorList>
            <person name="Kallberg Y."/>
            <person name="Tangrot J."/>
            <person name="Rosling A."/>
        </authorList>
    </citation>
    <scope>NUCLEOTIDE SEQUENCE</scope>
    <source>
        <strain evidence="3">FL130A</strain>
    </source>
</reference>
<gene>
    <name evidence="3" type="ORF">ALEPTO_LOCUS3343</name>
</gene>
<evidence type="ECO:0000259" key="2">
    <source>
        <dbReference type="PROSITE" id="PS51165"/>
    </source>
</evidence>
<comment type="caution">
    <text evidence="3">The sequence shown here is derived from an EMBL/GenBank/DDBJ whole genome shotgun (WGS) entry which is preliminary data.</text>
</comment>
<protein>
    <submittedName>
        <fullName evidence="3">2898_t:CDS:1</fullName>
    </submittedName>
</protein>
<dbReference type="AlphaFoldDB" id="A0A9N9EXW3"/>
<evidence type="ECO:0000313" key="3">
    <source>
        <dbReference type="EMBL" id="CAG8498124.1"/>
    </source>
</evidence>
<evidence type="ECO:0000256" key="1">
    <source>
        <dbReference type="PROSITE-ProRule" id="PRU00529"/>
    </source>
</evidence>
<dbReference type="Gene3D" id="3.30.2300.10">
    <property type="entry name" value="THUMP superfamily"/>
    <property type="match status" value="1"/>
</dbReference>